<dbReference type="PANTHER" id="PTHR11010">
    <property type="entry name" value="PROTEASE S28 PRO-X CARBOXYPEPTIDASE-RELATED"/>
    <property type="match status" value="1"/>
</dbReference>
<evidence type="ECO:0008006" key="7">
    <source>
        <dbReference type="Google" id="ProtNLM"/>
    </source>
</evidence>
<keyword evidence="3" id="KW-0732">Signal</keyword>
<dbReference type="MEROPS" id="S28.A01"/>
<protein>
    <recommendedName>
        <fullName evidence="7">Lysosomal Pro-X carboxypeptidase</fullName>
    </recommendedName>
</protein>
<dbReference type="Gene3D" id="3.40.50.1820">
    <property type="entry name" value="alpha/beta hydrolase"/>
    <property type="match status" value="1"/>
</dbReference>
<accession>I3SZV1</accession>
<proteinExistence type="evidence at transcript level"/>
<dbReference type="AlphaFoldDB" id="I3SZV1"/>
<keyword evidence="2" id="KW-0645">Protease</keyword>
<evidence type="ECO:0000256" key="1">
    <source>
        <dbReference type="ARBA" id="ARBA00011079"/>
    </source>
</evidence>
<evidence type="ECO:0000256" key="2">
    <source>
        <dbReference type="ARBA" id="ARBA00022670"/>
    </source>
</evidence>
<dbReference type="GO" id="GO:0008239">
    <property type="term" value="F:dipeptidyl-peptidase activity"/>
    <property type="evidence" value="ECO:0007669"/>
    <property type="project" value="TreeGrafter"/>
</dbReference>
<evidence type="ECO:0000256" key="3">
    <source>
        <dbReference type="ARBA" id="ARBA00022729"/>
    </source>
</evidence>
<dbReference type="GO" id="GO:0005773">
    <property type="term" value="C:vacuole"/>
    <property type="evidence" value="ECO:0007669"/>
    <property type="project" value="TreeGrafter"/>
</dbReference>
<evidence type="ECO:0000256" key="5">
    <source>
        <dbReference type="ARBA" id="ARBA00023180"/>
    </source>
</evidence>
<reference evidence="6" key="1">
    <citation type="submission" date="2012-05" db="EMBL/GenBank/DDBJ databases">
        <authorList>
            <person name="Krishnakumar V."/>
            <person name="Cheung F."/>
            <person name="Xiao Y."/>
            <person name="Chan A."/>
            <person name="Moskal W.A."/>
            <person name="Town C.D."/>
        </authorList>
    </citation>
    <scope>NUCLEOTIDE SEQUENCE</scope>
</reference>
<dbReference type="EMBL" id="BT145999">
    <property type="protein sequence ID" value="AFK45793.1"/>
    <property type="molecule type" value="mRNA"/>
</dbReference>
<evidence type="ECO:0000313" key="6">
    <source>
        <dbReference type="EMBL" id="AFK45793.1"/>
    </source>
</evidence>
<name>I3SZV1_LOTJA</name>
<organism evidence="6">
    <name type="scientific">Lotus japonicus</name>
    <name type="common">Lotus corniculatus var. japonicus</name>
    <dbReference type="NCBI Taxonomy" id="34305"/>
    <lineage>
        <taxon>Eukaryota</taxon>
        <taxon>Viridiplantae</taxon>
        <taxon>Streptophyta</taxon>
        <taxon>Embryophyta</taxon>
        <taxon>Tracheophyta</taxon>
        <taxon>Spermatophyta</taxon>
        <taxon>Magnoliopsida</taxon>
        <taxon>eudicotyledons</taxon>
        <taxon>Gunneridae</taxon>
        <taxon>Pentapetalae</taxon>
        <taxon>rosids</taxon>
        <taxon>fabids</taxon>
        <taxon>Fabales</taxon>
        <taxon>Fabaceae</taxon>
        <taxon>Papilionoideae</taxon>
        <taxon>50 kb inversion clade</taxon>
        <taxon>NPAAA clade</taxon>
        <taxon>Hologalegina</taxon>
        <taxon>robinioid clade</taxon>
        <taxon>Loteae</taxon>
        <taxon>Lotus</taxon>
    </lineage>
</organism>
<evidence type="ECO:0000256" key="4">
    <source>
        <dbReference type="ARBA" id="ARBA00022801"/>
    </source>
</evidence>
<dbReference type="PANTHER" id="PTHR11010:SF38">
    <property type="entry name" value="LYSOSOMAL PRO-X CARBOXYPEPTIDASE"/>
    <property type="match status" value="1"/>
</dbReference>
<dbReference type="GO" id="GO:0070008">
    <property type="term" value="F:serine-type exopeptidase activity"/>
    <property type="evidence" value="ECO:0007669"/>
    <property type="project" value="InterPro"/>
</dbReference>
<dbReference type="GO" id="GO:0006508">
    <property type="term" value="P:proteolysis"/>
    <property type="evidence" value="ECO:0007669"/>
    <property type="project" value="UniProtKB-KW"/>
</dbReference>
<dbReference type="Pfam" id="PF05577">
    <property type="entry name" value="Peptidase_S28"/>
    <property type="match status" value="1"/>
</dbReference>
<sequence length="212" mass="24171">MVNYPYPSEFLMTLPGHPIKEVCRRIDQGPAGTSILERIYEGVNVYYNYTGEAKCFELDDDPHGLSGWNWQACTEMVMPMSSSQESSMFPPYEYNYTSYLEDCIKSFGVEPRPKWITTEFGGHNILAPLKKFGSNIIFSNSLLDPWSGGSVLQNIFESIVFLVTKEGAHHINLRASTGNDPDWLVEQRATEIKLIQGWISDYYRKSKAVFDI</sequence>
<dbReference type="InterPro" id="IPR008758">
    <property type="entry name" value="Peptidase_S28"/>
</dbReference>
<comment type="similarity">
    <text evidence="1">Belongs to the peptidase S28 family.</text>
</comment>
<keyword evidence="4" id="KW-0378">Hydrolase</keyword>
<dbReference type="InterPro" id="IPR029058">
    <property type="entry name" value="AB_hydrolase_fold"/>
</dbReference>
<keyword evidence="5" id="KW-0325">Glycoprotein</keyword>